<comment type="similarity">
    <text evidence="2">Belongs to the universal ribosomal protein uS17 family.</text>
</comment>
<gene>
    <name evidence="8" type="primary">rps17</name>
</gene>
<evidence type="ECO:0000256" key="5">
    <source>
        <dbReference type="ARBA" id="ARBA00022980"/>
    </source>
</evidence>
<dbReference type="EMBL" id="MK281455">
    <property type="protein sequence ID" value="QAA11673.1"/>
    <property type="molecule type" value="Genomic_DNA"/>
</dbReference>
<protein>
    <recommendedName>
        <fullName evidence="7">Small ribosomal subunit protein uS17c</fullName>
    </recommendedName>
</protein>
<accession>A0A451FMN5</accession>
<dbReference type="GO" id="GO:0019843">
    <property type="term" value="F:rRNA binding"/>
    <property type="evidence" value="ECO:0007669"/>
    <property type="project" value="UniProtKB-KW"/>
</dbReference>
<dbReference type="Pfam" id="PF00366">
    <property type="entry name" value="Ribosomal_S17"/>
    <property type="match status" value="1"/>
</dbReference>
<dbReference type="PANTHER" id="PTHR10744:SF1">
    <property type="entry name" value="SMALL RIBOSOMAL SUBUNIT PROTEIN US17M"/>
    <property type="match status" value="1"/>
</dbReference>
<dbReference type="InterPro" id="IPR019984">
    <property type="entry name" value="Ribosomal_uS17_bact/chlr"/>
</dbReference>
<dbReference type="PANTHER" id="PTHR10744">
    <property type="entry name" value="40S RIBOSOMAL PROTEIN S11 FAMILY MEMBER"/>
    <property type="match status" value="1"/>
</dbReference>
<organism evidence="8">
    <name type="scientific">Eustigmatophyceae sp. Mont 10/10-1w</name>
    <dbReference type="NCBI Taxonomy" id="2506145"/>
    <lineage>
        <taxon>Eukaryota</taxon>
        <taxon>Sar</taxon>
        <taxon>Stramenopiles</taxon>
        <taxon>Ochrophyta</taxon>
        <taxon>Eustigmatophyceae</taxon>
    </lineage>
</organism>
<keyword evidence="5 8" id="KW-0689">Ribosomal protein</keyword>
<dbReference type="GO" id="GO:0022627">
    <property type="term" value="C:cytosolic small ribosomal subunit"/>
    <property type="evidence" value="ECO:0007669"/>
    <property type="project" value="TreeGrafter"/>
</dbReference>
<comment type="function">
    <text evidence="1">One of the primary rRNA binding proteins, it binds specifically to the 5'-end of 16S ribosomal RNA.</text>
</comment>
<evidence type="ECO:0000313" key="8">
    <source>
        <dbReference type="EMBL" id="QAA11673.1"/>
    </source>
</evidence>
<keyword evidence="6" id="KW-0687">Ribonucleoprotein</keyword>
<dbReference type="GeneID" id="38947811"/>
<dbReference type="PRINTS" id="PR00973">
    <property type="entry name" value="RIBOSOMALS17"/>
</dbReference>
<dbReference type="InterPro" id="IPR012340">
    <property type="entry name" value="NA-bd_OB-fold"/>
</dbReference>
<dbReference type="Gene3D" id="2.40.50.140">
    <property type="entry name" value="Nucleic acid-binding proteins"/>
    <property type="match status" value="1"/>
</dbReference>
<dbReference type="NCBIfam" id="TIGR03635">
    <property type="entry name" value="uS17_bact"/>
    <property type="match status" value="1"/>
</dbReference>
<dbReference type="AlphaFoldDB" id="A0A451FMN5"/>
<evidence type="ECO:0000256" key="4">
    <source>
        <dbReference type="ARBA" id="ARBA00022884"/>
    </source>
</evidence>
<dbReference type="InterPro" id="IPR000266">
    <property type="entry name" value="Ribosomal_uS17"/>
</dbReference>
<evidence type="ECO:0000256" key="3">
    <source>
        <dbReference type="ARBA" id="ARBA00022730"/>
    </source>
</evidence>
<dbReference type="CDD" id="cd00364">
    <property type="entry name" value="Ribosomal_uS17"/>
    <property type="match status" value="1"/>
</dbReference>
<keyword evidence="8" id="KW-0934">Plastid</keyword>
<name>A0A451FMN5_9STRA</name>
<evidence type="ECO:0000256" key="7">
    <source>
        <dbReference type="ARBA" id="ARBA00035251"/>
    </source>
</evidence>
<geneLocation type="plastid" evidence="8"/>
<dbReference type="SUPFAM" id="SSF50249">
    <property type="entry name" value="Nucleic acid-binding proteins"/>
    <property type="match status" value="1"/>
</dbReference>
<evidence type="ECO:0000256" key="2">
    <source>
        <dbReference type="ARBA" id="ARBA00010254"/>
    </source>
</evidence>
<keyword evidence="3" id="KW-0699">rRNA-binding</keyword>
<keyword evidence="4" id="KW-0694">RNA-binding</keyword>
<dbReference type="GO" id="GO:0003735">
    <property type="term" value="F:structural constituent of ribosome"/>
    <property type="evidence" value="ECO:0007669"/>
    <property type="project" value="InterPro"/>
</dbReference>
<reference evidence="8" key="1">
    <citation type="journal article" date="2019" name="Genome Biol. Evol.">
        <title>Plastid Genomes and Proteins Illuminate the Evolution of Eustigmatophyte Algae and Their Bacterial Endosymbionts.</title>
        <authorList>
            <person name="Sevcikova T."/>
            <person name="Yurchenko T."/>
            <person name="Fawley K.P."/>
            <person name="Amaral R."/>
            <person name="Strnad H."/>
            <person name="Santos L.M."/>
            <person name="Fawley M.W."/>
            <person name="Elias M."/>
        </authorList>
    </citation>
    <scope>NUCLEOTIDE SEQUENCE</scope>
</reference>
<dbReference type="RefSeq" id="YP_009550738.1">
    <property type="nucleotide sequence ID" value="NC_040297.1"/>
</dbReference>
<dbReference type="HAMAP" id="MF_01345_B">
    <property type="entry name" value="Ribosomal_uS17_B"/>
    <property type="match status" value="1"/>
</dbReference>
<sequence length="87" mass="10134">MGLKEKIGIVVSTKMQKTIVVLVENKFRHPRYAKIMVRTKRYLVHDEENKAKIGDRVVMLQSRPLSKLKRWTLEKILSSQGVQEGDK</sequence>
<evidence type="ECO:0000256" key="1">
    <source>
        <dbReference type="ARBA" id="ARBA00002932"/>
    </source>
</evidence>
<proteinExistence type="inferred from homology"/>
<dbReference type="GO" id="GO:0006412">
    <property type="term" value="P:translation"/>
    <property type="evidence" value="ECO:0007669"/>
    <property type="project" value="InterPro"/>
</dbReference>
<evidence type="ECO:0000256" key="6">
    <source>
        <dbReference type="ARBA" id="ARBA00023274"/>
    </source>
</evidence>
<dbReference type="NCBIfam" id="NF004123">
    <property type="entry name" value="PRK05610.1"/>
    <property type="match status" value="1"/>
</dbReference>